<dbReference type="AlphaFoldDB" id="A0A0A9ZD21"/>
<reference evidence="2" key="2">
    <citation type="submission" date="2014-07" db="EMBL/GenBank/DDBJ databases">
        <authorList>
            <person name="Hull J."/>
        </authorList>
    </citation>
    <scope>NUCLEOTIDE SEQUENCE</scope>
</reference>
<dbReference type="EMBL" id="GBHO01001255">
    <property type="protein sequence ID" value="JAG42349.1"/>
    <property type="molecule type" value="Transcribed_RNA"/>
</dbReference>
<reference evidence="2" key="1">
    <citation type="journal article" date="2014" name="PLoS ONE">
        <title>Transcriptome-Based Identification of ABC Transporters in the Western Tarnished Plant Bug Lygus hesperus.</title>
        <authorList>
            <person name="Hull J.J."/>
            <person name="Chaney K."/>
            <person name="Geib S.M."/>
            <person name="Fabrick J.A."/>
            <person name="Brent C.S."/>
            <person name="Walsh D."/>
            <person name="Lavine L.C."/>
        </authorList>
    </citation>
    <scope>NUCLEOTIDE SEQUENCE</scope>
</reference>
<dbReference type="EMBL" id="GDHC01005856">
    <property type="protein sequence ID" value="JAQ12773.1"/>
    <property type="molecule type" value="Transcribed_RNA"/>
</dbReference>
<evidence type="ECO:0000256" key="1">
    <source>
        <dbReference type="SAM" id="MobiDB-lite"/>
    </source>
</evidence>
<reference evidence="3" key="3">
    <citation type="journal article" date="2016" name="Gigascience">
        <title>De novo construction of an expanded transcriptome assembly for the western tarnished plant bug, Lygus hesperus.</title>
        <authorList>
            <person name="Tassone E.E."/>
            <person name="Geib S.M."/>
            <person name="Hall B."/>
            <person name="Fabrick J.A."/>
            <person name="Brent C.S."/>
            <person name="Hull J.J."/>
        </authorList>
    </citation>
    <scope>NUCLEOTIDE SEQUENCE</scope>
</reference>
<sequence>MHLIDQLIPDKLDEVDRDVFGEMLLANPYTAVVQINTAVNDSDDDRYDRDGKVNASGQEKEKKSTTDEETELEVYGLSSVLDLAHGVRRYPAALQSLYDLLHSNV</sequence>
<feature type="compositionally biased region" description="Basic and acidic residues" evidence="1">
    <location>
        <begin position="46"/>
        <end position="66"/>
    </location>
</feature>
<evidence type="ECO:0000313" key="3">
    <source>
        <dbReference type="EMBL" id="JAQ12773.1"/>
    </source>
</evidence>
<accession>A0A0A9ZD21</accession>
<protein>
    <submittedName>
        <fullName evidence="2">Uncharacterized protein</fullName>
    </submittedName>
</protein>
<evidence type="ECO:0000313" key="2">
    <source>
        <dbReference type="EMBL" id="JAG42349.1"/>
    </source>
</evidence>
<proteinExistence type="predicted"/>
<organism evidence="2">
    <name type="scientific">Lygus hesperus</name>
    <name type="common">Western plant bug</name>
    <dbReference type="NCBI Taxonomy" id="30085"/>
    <lineage>
        <taxon>Eukaryota</taxon>
        <taxon>Metazoa</taxon>
        <taxon>Ecdysozoa</taxon>
        <taxon>Arthropoda</taxon>
        <taxon>Hexapoda</taxon>
        <taxon>Insecta</taxon>
        <taxon>Pterygota</taxon>
        <taxon>Neoptera</taxon>
        <taxon>Paraneoptera</taxon>
        <taxon>Hemiptera</taxon>
        <taxon>Heteroptera</taxon>
        <taxon>Panheteroptera</taxon>
        <taxon>Cimicomorpha</taxon>
        <taxon>Miridae</taxon>
        <taxon>Mirini</taxon>
        <taxon>Lygus</taxon>
    </lineage>
</organism>
<name>A0A0A9ZD21_LYGHE</name>
<feature type="region of interest" description="Disordered" evidence="1">
    <location>
        <begin position="40"/>
        <end position="71"/>
    </location>
</feature>
<gene>
    <name evidence="2" type="ORF">CM83_1204</name>
    <name evidence="3" type="ORF">g.3101</name>
</gene>